<dbReference type="Gene3D" id="1.20.5.170">
    <property type="match status" value="1"/>
</dbReference>
<organism evidence="2 3">
    <name type="scientific">Myroides marinus</name>
    <dbReference type="NCBI Taxonomy" id="703342"/>
    <lineage>
        <taxon>Bacteria</taxon>
        <taxon>Pseudomonadati</taxon>
        <taxon>Bacteroidota</taxon>
        <taxon>Flavobacteriia</taxon>
        <taxon>Flavobacteriales</taxon>
        <taxon>Flavobacteriaceae</taxon>
        <taxon>Myroides</taxon>
    </lineage>
</organism>
<dbReference type="CDD" id="cd03114">
    <property type="entry name" value="MMAA-like"/>
    <property type="match status" value="1"/>
</dbReference>
<reference evidence="2 3" key="1">
    <citation type="submission" date="2016-10" db="EMBL/GenBank/DDBJ databases">
        <authorList>
            <person name="de Groot N.N."/>
        </authorList>
    </citation>
    <scope>NUCLEOTIDE SEQUENCE [LARGE SCALE GENOMIC DNA]</scope>
    <source>
        <strain evidence="2 3">DSM 23048</strain>
    </source>
</reference>
<evidence type="ECO:0000256" key="1">
    <source>
        <dbReference type="ARBA" id="ARBA00009625"/>
    </source>
</evidence>
<evidence type="ECO:0000313" key="3">
    <source>
        <dbReference type="Proteomes" id="UP000183077"/>
    </source>
</evidence>
<dbReference type="GO" id="GO:0016301">
    <property type="term" value="F:kinase activity"/>
    <property type="evidence" value="ECO:0007669"/>
    <property type="project" value="UniProtKB-KW"/>
</dbReference>
<dbReference type="GO" id="GO:0003924">
    <property type="term" value="F:GTPase activity"/>
    <property type="evidence" value="ECO:0007669"/>
    <property type="project" value="InterPro"/>
</dbReference>
<dbReference type="AlphaFoldDB" id="A0A1H6VV26"/>
<dbReference type="NCBIfam" id="TIGR00750">
    <property type="entry name" value="lao"/>
    <property type="match status" value="1"/>
</dbReference>
<dbReference type="GO" id="GO:0005737">
    <property type="term" value="C:cytoplasm"/>
    <property type="evidence" value="ECO:0007669"/>
    <property type="project" value="TreeGrafter"/>
</dbReference>
<dbReference type="InterPro" id="IPR027417">
    <property type="entry name" value="P-loop_NTPase"/>
</dbReference>
<dbReference type="PANTHER" id="PTHR23408:SF3">
    <property type="entry name" value="METHYLMALONIC ACIDURIA TYPE A PROTEIN, MITOCHONDRIAL"/>
    <property type="match status" value="1"/>
</dbReference>
<protein>
    <submittedName>
        <fullName evidence="2">LAO/AO transport system kinase</fullName>
    </submittedName>
</protein>
<evidence type="ECO:0000313" key="2">
    <source>
        <dbReference type="EMBL" id="SEJ08501.1"/>
    </source>
</evidence>
<accession>A0A1H6VV26</accession>
<comment type="similarity">
    <text evidence="1">Belongs to the SIMIBI class G3E GTPase family. ArgK/MeaB subfamily.</text>
</comment>
<keyword evidence="2" id="KW-0808">Transferase</keyword>
<dbReference type="NCBIfam" id="NF006958">
    <property type="entry name" value="PRK09435.1"/>
    <property type="match status" value="1"/>
</dbReference>
<name>A0A1H6VV26_9FLAO</name>
<dbReference type="Pfam" id="PF03308">
    <property type="entry name" value="MeaB"/>
    <property type="match status" value="1"/>
</dbReference>
<dbReference type="Gene3D" id="3.40.50.300">
    <property type="entry name" value="P-loop containing nucleotide triphosphate hydrolases"/>
    <property type="match status" value="1"/>
</dbReference>
<dbReference type="Gene3D" id="1.10.287.130">
    <property type="match status" value="1"/>
</dbReference>
<sequence>MPIFSTFTFYHSQQLFRFLDMSQHNHNKSALTENEGIEQPNTTDKNAIAKFQERRRQKVSTKEIIQRIIENDKVALSQGITLIESLNPLHHAQAEEIVQGCLPYANKSVRIGITGVPGVGKSTFIEAFGKLLTSLGKKVAVLAIDPSSSITKGSILGDKTRMEELVREENAFIRPSASGDSLGGVARKTRESIILCEACGFDTILVETVGVGQSETAVQSMVDFFLLLNLAGAGDELQGIKRGIMEMADAVIINKADGENIKKAHMAKLDYNRALHLFPKKPSDWTPKVSTCSAIENTGISEIWDIITQYTTLTKENGYFDSRRKEQNQYWMLETINENILMNFYNHPEVKTMLTENKKAVQNSELSPFAAAHKILNIYFNTDNSK</sequence>
<dbReference type="PANTHER" id="PTHR23408">
    <property type="entry name" value="METHYLMALONYL-COA MUTASE"/>
    <property type="match status" value="1"/>
</dbReference>
<dbReference type="EMBL" id="FNYS01000011">
    <property type="protein sequence ID" value="SEJ08501.1"/>
    <property type="molecule type" value="Genomic_DNA"/>
</dbReference>
<dbReference type="Proteomes" id="UP000183077">
    <property type="component" value="Unassembled WGS sequence"/>
</dbReference>
<dbReference type="InterPro" id="IPR005129">
    <property type="entry name" value="GTPase_ArgK"/>
</dbReference>
<gene>
    <name evidence="2" type="ORF">SAMN04488018_111100</name>
</gene>
<dbReference type="GO" id="GO:0005525">
    <property type="term" value="F:GTP binding"/>
    <property type="evidence" value="ECO:0007669"/>
    <property type="project" value="InterPro"/>
</dbReference>
<keyword evidence="2" id="KW-0418">Kinase</keyword>
<proteinExistence type="inferred from homology"/>
<dbReference type="SUPFAM" id="SSF52540">
    <property type="entry name" value="P-loop containing nucleoside triphosphate hydrolases"/>
    <property type="match status" value="1"/>
</dbReference>